<dbReference type="Pfam" id="PF01169">
    <property type="entry name" value="GDT1"/>
    <property type="match status" value="2"/>
</dbReference>
<dbReference type="InterPro" id="IPR001727">
    <property type="entry name" value="GDT1-like"/>
</dbReference>
<feature type="chain" id="PRO_5041519175" description="GDT1 family protein" evidence="6">
    <location>
        <begin position="21"/>
        <end position="280"/>
    </location>
</feature>
<dbReference type="WBParaSite" id="TREG1_97290.1">
    <property type="protein sequence ID" value="TREG1_97290.1"/>
    <property type="gene ID" value="TREG1_97290"/>
</dbReference>
<keyword evidence="6" id="KW-0732">Signal</keyword>
<keyword evidence="3 6" id="KW-0812">Transmembrane</keyword>
<feature type="transmembrane region" description="Helical" evidence="6">
    <location>
        <begin position="48"/>
        <end position="65"/>
    </location>
</feature>
<dbReference type="PANTHER" id="PTHR12608:SF1">
    <property type="entry name" value="TRANSMEMBRANE PROTEIN 165"/>
    <property type="match status" value="1"/>
</dbReference>
<dbReference type="GO" id="GO:0032472">
    <property type="term" value="P:Golgi calcium ion transport"/>
    <property type="evidence" value="ECO:0007669"/>
    <property type="project" value="TreeGrafter"/>
</dbReference>
<feature type="transmembrane region" description="Helical" evidence="6">
    <location>
        <begin position="112"/>
        <end position="131"/>
    </location>
</feature>
<keyword evidence="7" id="KW-1185">Reference proteome</keyword>
<evidence type="ECO:0000313" key="7">
    <source>
        <dbReference type="Proteomes" id="UP000050795"/>
    </source>
</evidence>
<evidence type="ECO:0000256" key="1">
    <source>
        <dbReference type="ARBA" id="ARBA00004141"/>
    </source>
</evidence>
<feature type="transmembrane region" description="Helical" evidence="6">
    <location>
        <begin position="221"/>
        <end position="243"/>
    </location>
</feature>
<accession>A0AA85KEE3</accession>
<comment type="subcellular location">
    <subcellularLocation>
        <location evidence="1 6">Membrane</location>
        <topology evidence="1 6">Multi-pass membrane protein</topology>
    </subcellularLocation>
</comment>
<reference evidence="7" key="1">
    <citation type="submission" date="2022-06" db="EMBL/GenBank/DDBJ databases">
        <authorList>
            <person name="Berger JAMES D."/>
            <person name="Berger JAMES D."/>
        </authorList>
    </citation>
    <scope>NUCLEOTIDE SEQUENCE [LARGE SCALE GENOMIC DNA]</scope>
</reference>
<dbReference type="GO" id="GO:0005794">
    <property type="term" value="C:Golgi apparatus"/>
    <property type="evidence" value="ECO:0007669"/>
    <property type="project" value="TreeGrafter"/>
</dbReference>
<feature type="transmembrane region" description="Helical" evidence="6">
    <location>
        <begin position="255"/>
        <end position="274"/>
    </location>
</feature>
<dbReference type="AlphaFoldDB" id="A0AA85KEE3"/>
<dbReference type="GO" id="GO:0015085">
    <property type="term" value="F:calcium ion transmembrane transporter activity"/>
    <property type="evidence" value="ECO:0007669"/>
    <property type="project" value="TreeGrafter"/>
</dbReference>
<dbReference type="PANTHER" id="PTHR12608">
    <property type="entry name" value="TRANSMEMBRANE PROTEIN HTP-1 RELATED"/>
    <property type="match status" value="1"/>
</dbReference>
<dbReference type="InterPro" id="IPR049555">
    <property type="entry name" value="GDT1-like_CS"/>
</dbReference>
<evidence type="ECO:0000256" key="5">
    <source>
        <dbReference type="ARBA" id="ARBA00023136"/>
    </source>
</evidence>
<reference evidence="8" key="2">
    <citation type="submission" date="2023-11" db="UniProtKB">
        <authorList>
            <consortium name="WormBaseParasite"/>
        </authorList>
    </citation>
    <scope>IDENTIFICATION</scope>
</reference>
<name>A0AA85KEE3_TRIRE</name>
<organism evidence="7 8">
    <name type="scientific">Trichobilharzia regenti</name>
    <name type="common">Nasal bird schistosome</name>
    <dbReference type="NCBI Taxonomy" id="157069"/>
    <lineage>
        <taxon>Eukaryota</taxon>
        <taxon>Metazoa</taxon>
        <taxon>Spiralia</taxon>
        <taxon>Lophotrochozoa</taxon>
        <taxon>Platyhelminthes</taxon>
        <taxon>Trematoda</taxon>
        <taxon>Digenea</taxon>
        <taxon>Strigeidida</taxon>
        <taxon>Schistosomatoidea</taxon>
        <taxon>Schistosomatidae</taxon>
        <taxon>Trichobilharzia</taxon>
    </lineage>
</organism>
<dbReference type="GO" id="GO:0032468">
    <property type="term" value="P:Golgi calcium ion homeostasis"/>
    <property type="evidence" value="ECO:0007669"/>
    <property type="project" value="TreeGrafter"/>
</dbReference>
<evidence type="ECO:0000256" key="2">
    <source>
        <dbReference type="ARBA" id="ARBA00009190"/>
    </source>
</evidence>
<dbReference type="PROSITE" id="PS01214">
    <property type="entry name" value="UPF0016"/>
    <property type="match status" value="1"/>
</dbReference>
<evidence type="ECO:0000256" key="3">
    <source>
        <dbReference type="ARBA" id="ARBA00022692"/>
    </source>
</evidence>
<feature type="signal peptide" evidence="6">
    <location>
        <begin position="1"/>
        <end position="20"/>
    </location>
</feature>
<evidence type="ECO:0000256" key="4">
    <source>
        <dbReference type="ARBA" id="ARBA00022989"/>
    </source>
</evidence>
<evidence type="ECO:0000313" key="8">
    <source>
        <dbReference type="WBParaSite" id="TREG1_97290.1"/>
    </source>
</evidence>
<dbReference type="GO" id="GO:0016020">
    <property type="term" value="C:membrane"/>
    <property type="evidence" value="ECO:0007669"/>
    <property type="project" value="UniProtKB-SubCell"/>
</dbReference>
<keyword evidence="4 6" id="KW-1133">Transmembrane helix</keyword>
<feature type="transmembrane region" description="Helical" evidence="6">
    <location>
        <begin position="86"/>
        <end position="106"/>
    </location>
</feature>
<evidence type="ECO:0000256" key="6">
    <source>
        <dbReference type="RuleBase" id="RU365102"/>
    </source>
</evidence>
<proteinExistence type="inferred from homology"/>
<protein>
    <recommendedName>
        <fullName evidence="6">GDT1 family protein</fullName>
    </recommendedName>
</protein>
<dbReference type="GO" id="GO:0005384">
    <property type="term" value="F:manganese ion transmembrane transporter activity"/>
    <property type="evidence" value="ECO:0007669"/>
    <property type="project" value="TreeGrafter"/>
</dbReference>
<comment type="similarity">
    <text evidence="2 6">Belongs to the GDT1 family.</text>
</comment>
<keyword evidence="5 6" id="KW-0472">Membrane</keyword>
<dbReference type="Proteomes" id="UP000050795">
    <property type="component" value="Unassembled WGS sequence"/>
</dbReference>
<sequence>MYGLPVVFLLLSFLLGGLHCLDIPPKEAVNAVSTSTEQVQSSKESNSLWASFFSGFSSSLYVIIISELGDKTFFIAAIMSMQHPRALVYGGAMLALITMTILSALLGYATTIVPRFVTFYASGVLFLLFGLKMLYEAYTMSSTAAKEEFDEVQIQLTQSKGADLEAGNAPQDVHRGVYSKLCTATKQILTPVFVEAFILTFLAEWGDRSQITTIVLAATKSALGVIVGGILGHSLCTGFAVLMGRFVAQRIPVQWITFIGGVTFIIFAFSVFFGNPESNS</sequence>